<dbReference type="AlphaFoldDB" id="A0A2A8D4L3"/>
<feature type="domain" description="HipA N-terminal subdomain 1" evidence="5">
    <location>
        <begin position="10"/>
        <end position="104"/>
    </location>
</feature>
<dbReference type="Pfam" id="PF13657">
    <property type="entry name" value="Couple_hipA"/>
    <property type="match status" value="1"/>
</dbReference>
<keyword evidence="3" id="KW-0418">Kinase</keyword>
<evidence type="ECO:0000259" key="4">
    <source>
        <dbReference type="Pfam" id="PF07804"/>
    </source>
</evidence>
<dbReference type="InterPro" id="IPR017508">
    <property type="entry name" value="HipA_N1"/>
</dbReference>
<protein>
    <submittedName>
        <fullName evidence="6">HipA-like protein</fullName>
    </submittedName>
</protein>
<dbReference type="PANTHER" id="PTHR37419:SF1">
    <property type="entry name" value="SERINE_THREONINE-PROTEIN KINASE TOXIN HIPA"/>
    <property type="match status" value="1"/>
</dbReference>
<dbReference type="RefSeq" id="WP_098043046.1">
    <property type="nucleotide sequence ID" value="NZ_PDEV01000004.1"/>
</dbReference>
<comment type="caution">
    <text evidence="6">The sequence shown here is derived from an EMBL/GenBank/DDBJ whole genome shotgun (WGS) entry which is preliminary data.</text>
</comment>
<name>A0A2A8D4L3_9MICC</name>
<evidence type="ECO:0000256" key="1">
    <source>
        <dbReference type="ARBA" id="ARBA00010164"/>
    </source>
</evidence>
<dbReference type="GO" id="GO:0004674">
    <property type="term" value="F:protein serine/threonine kinase activity"/>
    <property type="evidence" value="ECO:0007669"/>
    <property type="project" value="TreeGrafter"/>
</dbReference>
<evidence type="ECO:0000313" key="7">
    <source>
        <dbReference type="Proteomes" id="UP000219947"/>
    </source>
</evidence>
<sequence length="394" mass="43349">MPNPGLLRADIYKAGHLAARLTQHSDYSVHFAYLPGYTGEPLAWSLPLGIERVTPQSTLPNFFTNLLPEGYRLNALATSLKTSKSNELGLLLALGADVPGDIQVVPAGEVPLEVPAVLVTDAESVSFHDLMGVVDRKSLPGVQAKLSARVSALMRTLPVNWNSEEALLKISPDRIPHLVENEFEHLRAAHNLKIPVAQSVLVSDREGVPGILVSRFDRGPSGERYALEDAAQILDIPPVAKYSADGDVTSESLLTAVSECAASPALAARNIYVQFLYAWLTGNGDLHAKNISLLKTPKKGWQVAPVYDVPSSWVYFKDDMALSINSRVKNLKKRDWDAFAYHAGIPENLQRSLHKTAIKAASSVSWDRLPFTGSQRYGVERELSHRRWELEKHL</sequence>
<comment type="similarity">
    <text evidence="1">Belongs to the HipA Ser/Thr kinase family.</text>
</comment>
<reference evidence="6" key="1">
    <citation type="submission" date="2017-10" db="EMBL/GenBank/DDBJ databases">
        <title>Kefir isolates.</title>
        <authorList>
            <person name="Kim Y."/>
            <person name="Blasche S."/>
        </authorList>
    </citation>
    <scope>NUCLEOTIDE SEQUENCE [LARGE SCALE GENOMIC DNA]</scope>
    <source>
        <strain evidence="6">OG2-2</strain>
    </source>
</reference>
<dbReference type="InterPro" id="IPR012893">
    <property type="entry name" value="HipA-like_C"/>
</dbReference>
<dbReference type="Proteomes" id="UP000219947">
    <property type="component" value="Unassembled WGS sequence"/>
</dbReference>
<evidence type="ECO:0000259" key="5">
    <source>
        <dbReference type="Pfam" id="PF13657"/>
    </source>
</evidence>
<accession>A0A2A8D4L3</accession>
<dbReference type="PANTHER" id="PTHR37419">
    <property type="entry name" value="SERINE/THREONINE-PROTEIN KINASE TOXIN HIPA"/>
    <property type="match status" value="1"/>
</dbReference>
<organism evidence="6 7">
    <name type="scientific">Rothia dentocariosa</name>
    <dbReference type="NCBI Taxonomy" id="2047"/>
    <lineage>
        <taxon>Bacteria</taxon>
        <taxon>Bacillati</taxon>
        <taxon>Actinomycetota</taxon>
        <taxon>Actinomycetes</taxon>
        <taxon>Micrococcales</taxon>
        <taxon>Micrococcaceae</taxon>
        <taxon>Rothia</taxon>
    </lineage>
</organism>
<dbReference type="Pfam" id="PF07804">
    <property type="entry name" value="HipA_C"/>
    <property type="match status" value="1"/>
</dbReference>
<keyword evidence="7" id="KW-1185">Reference proteome</keyword>
<dbReference type="Gene3D" id="1.10.1070.20">
    <property type="match status" value="1"/>
</dbReference>
<evidence type="ECO:0000313" key="6">
    <source>
        <dbReference type="EMBL" id="PEN15810.1"/>
    </source>
</evidence>
<keyword evidence="2" id="KW-0808">Transferase</keyword>
<evidence type="ECO:0000256" key="2">
    <source>
        <dbReference type="ARBA" id="ARBA00022679"/>
    </source>
</evidence>
<dbReference type="GO" id="GO:0005829">
    <property type="term" value="C:cytosol"/>
    <property type="evidence" value="ECO:0007669"/>
    <property type="project" value="TreeGrafter"/>
</dbReference>
<dbReference type="NCBIfam" id="TIGR03071">
    <property type="entry name" value="couple_hipA"/>
    <property type="match status" value="1"/>
</dbReference>
<gene>
    <name evidence="6" type="ORF">CRM92_09435</name>
</gene>
<feature type="domain" description="HipA-like C-terminal" evidence="4">
    <location>
        <begin position="138"/>
        <end position="360"/>
    </location>
</feature>
<dbReference type="InterPro" id="IPR052028">
    <property type="entry name" value="HipA_Ser/Thr_kinase"/>
</dbReference>
<evidence type="ECO:0000256" key="3">
    <source>
        <dbReference type="ARBA" id="ARBA00022777"/>
    </source>
</evidence>
<proteinExistence type="inferred from homology"/>
<dbReference type="EMBL" id="PDEV01000004">
    <property type="protein sequence ID" value="PEN15810.1"/>
    <property type="molecule type" value="Genomic_DNA"/>
</dbReference>